<proteinExistence type="predicted"/>
<dbReference type="RefSeq" id="WP_105919751.1">
    <property type="nucleotide sequence ID" value="NZ_CP104714.1"/>
</dbReference>
<dbReference type="PROSITE" id="PS50943">
    <property type="entry name" value="HTH_CROC1"/>
    <property type="match status" value="1"/>
</dbReference>
<dbReference type="EMBL" id="RDCJ01000107">
    <property type="protein sequence ID" value="RMW44756.1"/>
    <property type="molecule type" value="Genomic_DNA"/>
</dbReference>
<evidence type="ECO:0000313" key="7">
    <source>
        <dbReference type="Proteomes" id="UP000281061"/>
    </source>
</evidence>
<evidence type="ECO:0000313" key="2">
    <source>
        <dbReference type="EMBL" id="PRO91275.1"/>
    </source>
</evidence>
<reference evidence="6 7" key="2">
    <citation type="submission" date="2018-10" db="EMBL/GenBank/DDBJ databases">
        <title>Genome sequences of five Lactobacillus pentosus strains isolated from brines of traditionally fermented spanish-style green table olives and differences between them.</title>
        <authorList>
            <person name="Jimenez Diaz R."/>
        </authorList>
    </citation>
    <scope>NUCLEOTIDE SEQUENCE [LARGE SCALE GENOMIC DNA]</scope>
    <source>
        <strain evidence="3 6">IG10</strain>
        <strain evidence="4 7">IG8</strain>
    </source>
</reference>
<dbReference type="Proteomes" id="UP000276249">
    <property type="component" value="Unassembled WGS sequence"/>
</dbReference>
<dbReference type="GO" id="GO:0003677">
    <property type="term" value="F:DNA binding"/>
    <property type="evidence" value="ECO:0007669"/>
    <property type="project" value="InterPro"/>
</dbReference>
<dbReference type="Gene3D" id="1.10.260.40">
    <property type="entry name" value="lambda repressor-like DNA-binding domains"/>
    <property type="match status" value="1"/>
</dbReference>
<dbReference type="CDD" id="cd00093">
    <property type="entry name" value="HTH_XRE"/>
    <property type="match status" value="1"/>
</dbReference>
<evidence type="ECO:0000259" key="1">
    <source>
        <dbReference type="PROSITE" id="PS50943"/>
    </source>
</evidence>
<dbReference type="SUPFAM" id="SSF47413">
    <property type="entry name" value="lambda repressor-like DNA-binding domains"/>
    <property type="match status" value="1"/>
</dbReference>
<dbReference type="EMBL" id="RDCL01000040">
    <property type="protein sequence ID" value="RMW56388.1"/>
    <property type="molecule type" value="Genomic_DNA"/>
</dbReference>
<feature type="domain" description="HTH cro/C1-type" evidence="1">
    <location>
        <begin position="78"/>
        <end position="111"/>
    </location>
</feature>
<reference evidence="2 5" key="1">
    <citation type="submission" date="2018-03" db="EMBL/GenBank/DDBJ databases">
        <title>Draft Genome Sequences of six Lactobacillus pentosus Strains Isolated from Brines of Traditionally Fermented Spanish-Style Green Table Olives.</title>
        <authorList>
            <person name="Calero-Delgado B."/>
            <person name="Martin-Platero A.M."/>
            <person name="Perez-Pulido A.J."/>
            <person name="Benitez-Cabello A."/>
            <person name="Casimiro-Soriguer C.S."/>
            <person name="Martinez-Bueno M."/>
            <person name="Arroyo-Lopez F.N."/>
            <person name="Rodriguez-Gomez F."/>
            <person name="Bautista-Gallego J."/>
            <person name="Garrido-Fernandez A."/>
            <person name="Jimenez-Diaz R."/>
        </authorList>
    </citation>
    <scope>NUCLEOTIDE SEQUENCE [LARGE SCALE GENOMIC DNA]</scope>
    <source>
        <strain evidence="2 5">IG2</strain>
    </source>
</reference>
<evidence type="ECO:0000313" key="5">
    <source>
        <dbReference type="Proteomes" id="UP000238378"/>
    </source>
</evidence>
<comment type="caution">
    <text evidence="4">The sequence shown here is derived from an EMBL/GenBank/DDBJ whole genome shotgun (WGS) entry which is preliminary data.</text>
</comment>
<dbReference type="Proteomes" id="UP000238378">
    <property type="component" value="Unassembled WGS sequence"/>
</dbReference>
<sequence length="186" mass="21653">MAQRKFYNPELDTTELYTEVWKIELVQVRDESNLMVRNHYWKDSDGELWVDFNNPMENVTRSFAAYRSKKGYMTPEDIRKLRHNLGLTVRQFAKRLGIAPSSLTQIENNLRVQVKYQDNLFKAAKTFYEENGHLPGNCSSNEDGVIDKQLSGLLDKSEYQPSINYAEDHLYTNNIYTDLEVMGVAV</sequence>
<dbReference type="Pfam" id="PF12844">
    <property type="entry name" value="HTH_19"/>
    <property type="match status" value="1"/>
</dbReference>
<dbReference type="InterPro" id="IPR001387">
    <property type="entry name" value="Cro/C1-type_HTH"/>
</dbReference>
<name>A0A2S9W367_LACPE</name>
<organism evidence="4 7">
    <name type="scientific">Lactiplantibacillus pentosus</name>
    <name type="common">Lactobacillus pentosus</name>
    <dbReference type="NCBI Taxonomy" id="1589"/>
    <lineage>
        <taxon>Bacteria</taxon>
        <taxon>Bacillati</taxon>
        <taxon>Bacillota</taxon>
        <taxon>Bacilli</taxon>
        <taxon>Lactobacillales</taxon>
        <taxon>Lactobacillaceae</taxon>
        <taxon>Lactiplantibacillus</taxon>
    </lineage>
</organism>
<dbReference type="InterPro" id="IPR010982">
    <property type="entry name" value="Lambda_DNA-bd_dom_sf"/>
</dbReference>
<dbReference type="SMART" id="SM00530">
    <property type="entry name" value="HTH_XRE"/>
    <property type="match status" value="1"/>
</dbReference>
<dbReference type="Proteomes" id="UP000281061">
    <property type="component" value="Unassembled WGS sequence"/>
</dbReference>
<accession>A0A2S9W367</accession>
<evidence type="ECO:0000313" key="3">
    <source>
        <dbReference type="EMBL" id="RMW44756.1"/>
    </source>
</evidence>
<evidence type="ECO:0000313" key="4">
    <source>
        <dbReference type="EMBL" id="RMW56388.1"/>
    </source>
</evidence>
<protein>
    <submittedName>
        <fullName evidence="4">Helix-turn-helix domain-containing protein</fullName>
    </submittedName>
    <submittedName>
        <fullName evidence="2">Transcriptional regulator</fullName>
    </submittedName>
</protein>
<dbReference type="AlphaFoldDB" id="A0A2S9W367"/>
<keyword evidence="5" id="KW-1185">Reference proteome</keyword>
<evidence type="ECO:0000313" key="6">
    <source>
        <dbReference type="Proteomes" id="UP000276249"/>
    </source>
</evidence>
<gene>
    <name evidence="2" type="ORF">C6Y08_14250</name>
    <name evidence="4" type="ORF">D6U17_03540</name>
    <name evidence="3" type="ORF">D6U18_12745</name>
</gene>
<dbReference type="EMBL" id="PVOB01000278">
    <property type="protein sequence ID" value="PRO91275.1"/>
    <property type="molecule type" value="Genomic_DNA"/>
</dbReference>